<evidence type="ECO:0000259" key="6">
    <source>
        <dbReference type="Pfam" id="PF00850"/>
    </source>
</evidence>
<evidence type="ECO:0000256" key="4">
    <source>
        <dbReference type="ARBA" id="ARBA00022801"/>
    </source>
</evidence>
<evidence type="ECO:0000256" key="5">
    <source>
        <dbReference type="ARBA" id="ARBA00022833"/>
    </source>
</evidence>
<evidence type="ECO:0000313" key="7">
    <source>
        <dbReference type="EMBL" id="MXU65674.1"/>
    </source>
</evidence>
<dbReference type="InterPro" id="IPR037138">
    <property type="entry name" value="His_deacetylse_dom_sf"/>
</dbReference>
<dbReference type="Pfam" id="PF00850">
    <property type="entry name" value="Hist_deacetyl"/>
    <property type="match status" value="1"/>
</dbReference>
<protein>
    <submittedName>
        <fullName evidence="7">Histone deacetylase family protein</fullName>
    </submittedName>
</protein>
<feature type="domain" description="Histone deacetylase" evidence="6">
    <location>
        <begin position="28"/>
        <end position="336"/>
    </location>
</feature>
<evidence type="ECO:0000313" key="8">
    <source>
        <dbReference type="Proteomes" id="UP000436016"/>
    </source>
</evidence>
<comment type="similarity">
    <text evidence="2">Belongs to the histone deacetylase family.</text>
</comment>
<dbReference type="InterPro" id="IPR023696">
    <property type="entry name" value="Ureohydrolase_dom_sf"/>
</dbReference>
<keyword evidence="8" id="KW-1185">Reference proteome</keyword>
<keyword evidence="5" id="KW-0862">Zinc</keyword>
<dbReference type="Proteomes" id="UP000436016">
    <property type="component" value="Unassembled WGS sequence"/>
</dbReference>
<reference evidence="7 8" key="1">
    <citation type="submission" date="2019-12" db="EMBL/GenBank/DDBJ databases">
        <title>Strain KN286 was isolated from seawater, which was collected from Caroline Seamount in the tropical western Pacific.</title>
        <authorList>
            <person name="Wang Q."/>
        </authorList>
    </citation>
    <scope>NUCLEOTIDE SEQUENCE [LARGE SCALE GENOMIC DNA]</scope>
    <source>
        <strain evidence="7 8">KN286</strain>
    </source>
</reference>
<evidence type="ECO:0000256" key="2">
    <source>
        <dbReference type="ARBA" id="ARBA00005947"/>
    </source>
</evidence>
<keyword evidence="4" id="KW-0378">Hydrolase</keyword>
<dbReference type="AlphaFoldDB" id="A0A6B0TWY8"/>
<dbReference type="CDD" id="cd10001">
    <property type="entry name" value="HDAC_classII_APAH"/>
    <property type="match status" value="1"/>
</dbReference>
<dbReference type="GO" id="GO:0016787">
    <property type="term" value="F:hydrolase activity"/>
    <property type="evidence" value="ECO:0007669"/>
    <property type="project" value="UniProtKB-KW"/>
</dbReference>
<dbReference type="InterPro" id="IPR023801">
    <property type="entry name" value="His_deacetylse_dom"/>
</dbReference>
<dbReference type="GO" id="GO:0046872">
    <property type="term" value="F:metal ion binding"/>
    <property type="evidence" value="ECO:0007669"/>
    <property type="project" value="UniProtKB-KW"/>
</dbReference>
<keyword evidence="3" id="KW-0479">Metal-binding</keyword>
<evidence type="ECO:0000256" key="3">
    <source>
        <dbReference type="ARBA" id="ARBA00022723"/>
    </source>
</evidence>
<dbReference type="PANTHER" id="PTHR10625:SF17">
    <property type="entry name" value="HISTONE DEACETYLASE 8"/>
    <property type="match status" value="1"/>
</dbReference>
<comment type="caution">
    <text evidence="7">The sequence shown here is derived from an EMBL/GenBank/DDBJ whole genome shotgun (WGS) entry which is preliminary data.</text>
</comment>
<name>A0A6B0TWY8_9RHOB</name>
<dbReference type="Gene3D" id="3.40.800.20">
    <property type="entry name" value="Histone deacetylase domain"/>
    <property type="match status" value="1"/>
</dbReference>
<gene>
    <name evidence="7" type="ORF">GSH16_09450</name>
</gene>
<proteinExistence type="inferred from homology"/>
<organism evidence="7 8">
    <name type="scientific">Oceanomicrobium pacificus</name>
    <dbReference type="NCBI Taxonomy" id="2692916"/>
    <lineage>
        <taxon>Bacteria</taxon>
        <taxon>Pseudomonadati</taxon>
        <taxon>Pseudomonadota</taxon>
        <taxon>Alphaproteobacteria</taxon>
        <taxon>Rhodobacterales</taxon>
        <taxon>Paracoccaceae</taxon>
        <taxon>Oceanomicrobium</taxon>
    </lineage>
</organism>
<dbReference type="PRINTS" id="PR01270">
    <property type="entry name" value="HDASUPER"/>
</dbReference>
<accession>A0A6B0TWY8</accession>
<dbReference type="GO" id="GO:0004407">
    <property type="term" value="F:histone deacetylase activity"/>
    <property type="evidence" value="ECO:0007669"/>
    <property type="project" value="TreeGrafter"/>
</dbReference>
<dbReference type="RefSeq" id="WP_160854359.1">
    <property type="nucleotide sequence ID" value="NZ_WUWG01000003.1"/>
</dbReference>
<evidence type="ECO:0000256" key="1">
    <source>
        <dbReference type="ARBA" id="ARBA00001947"/>
    </source>
</evidence>
<comment type="cofactor">
    <cofactor evidence="1">
        <name>Zn(2+)</name>
        <dbReference type="ChEBI" id="CHEBI:29105"/>
    </cofactor>
</comment>
<dbReference type="GO" id="GO:0040029">
    <property type="term" value="P:epigenetic regulation of gene expression"/>
    <property type="evidence" value="ECO:0007669"/>
    <property type="project" value="TreeGrafter"/>
</dbReference>
<dbReference type="EMBL" id="WUWG01000003">
    <property type="protein sequence ID" value="MXU65674.1"/>
    <property type="molecule type" value="Genomic_DNA"/>
</dbReference>
<dbReference type="SUPFAM" id="SSF52768">
    <property type="entry name" value="Arginase/deacetylase"/>
    <property type="match status" value="1"/>
</dbReference>
<dbReference type="PANTHER" id="PTHR10625">
    <property type="entry name" value="HISTONE DEACETYLASE HDAC1-RELATED"/>
    <property type="match status" value="1"/>
</dbReference>
<sequence length="343" mass="36771">MKTFFSEDHRAHFPQAELHGGQFVTPFERPSRIEHVLTRLKERGFAAPIAPDPADRAVVDALHAPDYLDFLETAWAEWKAEGFEGEIIAASFPARRMQTARPPRNIDGKVGYYALAAETAITEGTWAAAWSSMASAQAAQRAVAAGDRAAFALCRPPGHHAASDMYGGYCFLNNAAAVAEMFRRDGAAKVAVLDVDFHHGNGTQDIFYDRGDVFFASLHGAPEDAFPYFLGFADETGTGAGDGATANYPMAPGTGYGPWSEALDDALSRIRAFGAEALVLSLGVDTFKDDPISFFKLDSGDFLDMGARVARAGLPTVICMEGGYAIEAVGINTVNVLEGFNNA</sequence>
<dbReference type="InterPro" id="IPR000286">
    <property type="entry name" value="HDACs"/>
</dbReference>